<dbReference type="AlphaFoldDB" id="A0A9D1S491"/>
<dbReference type="Pfam" id="PF25137">
    <property type="entry name" value="ADH_Fe_C"/>
    <property type="match status" value="1"/>
</dbReference>
<reference evidence="4" key="2">
    <citation type="journal article" date="2021" name="PeerJ">
        <title>Extensive microbial diversity within the chicken gut microbiome revealed by metagenomics and culture.</title>
        <authorList>
            <person name="Gilroy R."/>
            <person name="Ravi A."/>
            <person name="Getino M."/>
            <person name="Pursley I."/>
            <person name="Horton D.L."/>
            <person name="Alikhan N.F."/>
            <person name="Baker D."/>
            <person name="Gharbi K."/>
            <person name="Hall N."/>
            <person name="Watson M."/>
            <person name="Adriaenssens E.M."/>
            <person name="Foster-Nyarko E."/>
            <person name="Jarju S."/>
            <person name="Secka A."/>
            <person name="Antonio M."/>
            <person name="Oren A."/>
            <person name="Chaudhuri R.R."/>
            <person name="La Ragione R."/>
            <person name="Hildebrand F."/>
            <person name="Pallen M.J."/>
        </authorList>
    </citation>
    <scope>NUCLEOTIDE SEQUENCE</scope>
    <source>
        <strain evidence="4">ChiSxjej2B14-8506</strain>
    </source>
</reference>
<dbReference type="GO" id="GO:1990362">
    <property type="term" value="F:butanol dehydrogenase (NAD+) activity"/>
    <property type="evidence" value="ECO:0007669"/>
    <property type="project" value="InterPro"/>
</dbReference>
<dbReference type="PANTHER" id="PTHR43633:SF1">
    <property type="entry name" value="ALCOHOL DEHYDROGENASE YQHD"/>
    <property type="match status" value="1"/>
</dbReference>
<accession>A0A9D1S491</accession>
<dbReference type="PROSITE" id="PS00060">
    <property type="entry name" value="ADH_IRON_2"/>
    <property type="match status" value="1"/>
</dbReference>
<evidence type="ECO:0000259" key="3">
    <source>
        <dbReference type="Pfam" id="PF25137"/>
    </source>
</evidence>
<keyword evidence="1" id="KW-0560">Oxidoreductase</keyword>
<dbReference type="GO" id="GO:0005829">
    <property type="term" value="C:cytosol"/>
    <property type="evidence" value="ECO:0007669"/>
    <property type="project" value="TreeGrafter"/>
</dbReference>
<comment type="caution">
    <text evidence="4">The sequence shown here is derived from an EMBL/GenBank/DDBJ whole genome shotgun (WGS) entry which is preliminary data.</text>
</comment>
<evidence type="ECO:0000256" key="1">
    <source>
        <dbReference type="ARBA" id="ARBA00023002"/>
    </source>
</evidence>
<name>A0A9D1S491_9FIRM</name>
<dbReference type="InterPro" id="IPR018211">
    <property type="entry name" value="ADH_Fe_CS"/>
</dbReference>
<reference evidence="4" key="1">
    <citation type="submission" date="2020-10" db="EMBL/GenBank/DDBJ databases">
        <authorList>
            <person name="Gilroy R."/>
        </authorList>
    </citation>
    <scope>NUCLEOTIDE SEQUENCE</scope>
    <source>
        <strain evidence="4">ChiSxjej2B14-8506</strain>
    </source>
</reference>
<dbReference type="PANTHER" id="PTHR43633">
    <property type="entry name" value="ALCOHOL DEHYDROGENASE YQHD"/>
    <property type="match status" value="1"/>
</dbReference>
<organism evidence="4 5">
    <name type="scientific">Candidatus Fimadaptatus faecigallinarum</name>
    <dbReference type="NCBI Taxonomy" id="2840814"/>
    <lineage>
        <taxon>Bacteria</taxon>
        <taxon>Bacillati</taxon>
        <taxon>Bacillota</taxon>
        <taxon>Clostridia</taxon>
        <taxon>Eubacteriales</taxon>
        <taxon>Candidatus Fimadaptatus</taxon>
    </lineage>
</organism>
<dbReference type="SUPFAM" id="SSF56796">
    <property type="entry name" value="Dehydroquinate synthase-like"/>
    <property type="match status" value="1"/>
</dbReference>
<dbReference type="InterPro" id="IPR044731">
    <property type="entry name" value="BDH-like"/>
</dbReference>
<dbReference type="GO" id="GO:0008106">
    <property type="term" value="F:alcohol dehydrogenase (NADP+) activity"/>
    <property type="evidence" value="ECO:0007669"/>
    <property type="project" value="TreeGrafter"/>
</dbReference>
<feature type="domain" description="Alcohol dehydrogenase iron-type/glycerol dehydrogenase GldA" evidence="2">
    <location>
        <begin position="9"/>
        <end position="178"/>
    </location>
</feature>
<proteinExistence type="predicted"/>
<dbReference type="InterPro" id="IPR001670">
    <property type="entry name" value="ADH_Fe/GldA"/>
</dbReference>
<dbReference type="GO" id="GO:0046872">
    <property type="term" value="F:metal ion binding"/>
    <property type="evidence" value="ECO:0007669"/>
    <property type="project" value="InterPro"/>
</dbReference>
<feature type="domain" description="Fe-containing alcohol dehydrogenase-like C-terminal" evidence="3">
    <location>
        <begin position="190"/>
        <end position="388"/>
    </location>
</feature>
<dbReference type="Pfam" id="PF00465">
    <property type="entry name" value="Fe-ADH"/>
    <property type="match status" value="1"/>
</dbReference>
<evidence type="ECO:0000259" key="2">
    <source>
        <dbReference type="Pfam" id="PF00465"/>
    </source>
</evidence>
<dbReference type="FunFam" id="3.40.50.1970:FF:000003">
    <property type="entry name" value="Alcohol dehydrogenase, iron-containing"/>
    <property type="match status" value="1"/>
</dbReference>
<dbReference type="GO" id="GO:1990002">
    <property type="term" value="F:methylglyoxal reductase (NADPH) (acetol producing) activity"/>
    <property type="evidence" value="ECO:0007669"/>
    <property type="project" value="TreeGrafter"/>
</dbReference>
<dbReference type="InterPro" id="IPR056798">
    <property type="entry name" value="ADH_Fe_C"/>
</dbReference>
<dbReference type="CDD" id="cd08187">
    <property type="entry name" value="BDH"/>
    <property type="match status" value="1"/>
</dbReference>
<evidence type="ECO:0000313" key="5">
    <source>
        <dbReference type="Proteomes" id="UP000824123"/>
    </source>
</evidence>
<sequence length="394" mass="42451">MKNFEFYSPTHYVFGRGAELKAGAELARLGCRHVLVHYGGGSAVKSGVLGRVADSLEKAGIRYELLGGAQPNPRSGLVYKGIELCKAQGIDGLLAVGGGSAIDSAKAIATGVVYGGDFWDMFEGKAAVPGALPLGVVLTMAAAGSEGSNSCVITNEDGMLKRSTSSDYNRPKFALMNPELTYTLGAYQTACGVADMMSHVFERYFTNVPDVALTDRLCEAVLSAIVEAAPRAIACPDDYEARATLMWASTLAHNDTCGLGRESDGASHKLAHEISALYDTAHGATMGLIFPAYMRYQLSYATPRLSRLAVNVWGCQQDYEHPERTALEGIRRYEQFLKGLGLPRTFAEIGARREDIPKLIAKVRRRSDGLVGNFHPMNDDDMRAVYELACDGAE</sequence>
<dbReference type="Gene3D" id="1.20.1090.10">
    <property type="entry name" value="Dehydroquinate synthase-like - alpha domain"/>
    <property type="match status" value="1"/>
</dbReference>
<evidence type="ECO:0000313" key="4">
    <source>
        <dbReference type="EMBL" id="HIU46311.1"/>
    </source>
</evidence>
<dbReference type="Proteomes" id="UP000824123">
    <property type="component" value="Unassembled WGS sequence"/>
</dbReference>
<gene>
    <name evidence="4" type="ORF">IAC59_03515</name>
</gene>
<dbReference type="Gene3D" id="3.40.50.1970">
    <property type="match status" value="1"/>
</dbReference>
<protein>
    <submittedName>
        <fullName evidence="4">Iron-containing alcohol dehydrogenase</fullName>
    </submittedName>
</protein>
<dbReference type="EMBL" id="DVNK01000025">
    <property type="protein sequence ID" value="HIU46311.1"/>
    <property type="molecule type" value="Genomic_DNA"/>
</dbReference>